<dbReference type="AlphaFoldDB" id="A0AA46TWI7"/>
<dbReference type="NCBIfam" id="TIGR02228">
    <property type="entry name" value="sigpep_I_arch"/>
    <property type="match status" value="1"/>
</dbReference>
<protein>
    <recommendedName>
        <fullName evidence="1">Signal peptidase I</fullName>
        <ecNumber evidence="1">3.4.21.89</ecNumber>
    </recommendedName>
</protein>
<accession>A0AA46TWI7</accession>
<reference evidence="4" key="1">
    <citation type="submission" date="2022-10" db="EMBL/GenBank/DDBJ databases">
        <title>Genome assembly of Lactococcus garvieae isolates from cricket gut.</title>
        <authorList>
            <person name="Luecke A.R."/>
            <person name="Brown A.M.V."/>
            <person name="Wakeman C.A."/>
        </authorList>
    </citation>
    <scope>NUCLEOTIDE SEQUENCE</scope>
    <source>
        <strain evidence="4">Alexii-11_2</strain>
    </source>
</reference>
<dbReference type="GO" id="GO:0004252">
    <property type="term" value="F:serine-type endopeptidase activity"/>
    <property type="evidence" value="ECO:0007669"/>
    <property type="project" value="UniProtKB-UniRule"/>
</dbReference>
<keyword evidence="3" id="KW-1133">Transmembrane helix</keyword>
<keyword evidence="4" id="KW-0378">Hydrolase</keyword>
<feature type="compositionally biased region" description="Basic and acidic residues" evidence="2">
    <location>
        <begin position="384"/>
        <end position="396"/>
    </location>
</feature>
<keyword evidence="3" id="KW-0472">Membrane</keyword>
<gene>
    <name evidence="4" type="ORF">OF801_01325</name>
</gene>
<feature type="region of interest" description="Disordered" evidence="2">
    <location>
        <begin position="85"/>
        <end position="112"/>
    </location>
</feature>
<dbReference type="GO" id="GO:0006465">
    <property type="term" value="P:signal peptide processing"/>
    <property type="evidence" value="ECO:0007669"/>
    <property type="project" value="UniProtKB-UniRule"/>
</dbReference>
<feature type="region of interest" description="Disordered" evidence="2">
    <location>
        <begin position="375"/>
        <end position="396"/>
    </location>
</feature>
<organism evidence="4 5">
    <name type="scientific">Lactococcus garvieae</name>
    <dbReference type="NCBI Taxonomy" id="1363"/>
    <lineage>
        <taxon>Bacteria</taxon>
        <taxon>Bacillati</taxon>
        <taxon>Bacillota</taxon>
        <taxon>Bacilli</taxon>
        <taxon>Lactobacillales</taxon>
        <taxon>Streptococcaceae</taxon>
        <taxon>Lactococcus</taxon>
    </lineage>
</organism>
<dbReference type="GO" id="GO:0016020">
    <property type="term" value="C:membrane"/>
    <property type="evidence" value="ECO:0007669"/>
    <property type="project" value="UniProtKB-UniRule"/>
</dbReference>
<evidence type="ECO:0000256" key="2">
    <source>
        <dbReference type="SAM" id="MobiDB-lite"/>
    </source>
</evidence>
<dbReference type="GO" id="GO:0009003">
    <property type="term" value="F:signal peptidase activity"/>
    <property type="evidence" value="ECO:0007669"/>
    <property type="project" value="UniProtKB-EC"/>
</dbReference>
<dbReference type="EC" id="3.4.21.89" evidence="1"/>
<feature type="transmembrane region" description="Helical" evidence="3">
    <location>
        <begin position="203"/>
        <end position="222"/>
    </location>
</feature>
<dbReference type="RefSeq" id="WP_264308350.1">
    <property type="nucleotide sequence ID" value="NZ_CP109635.1"/>
</dbReference>
<proteinExistence type="predicted"/>
<evidence type="ECO:0000256" key="3">
    <source>
        <dbReference type="SAM" id="Phobius"/>
    </source>
</evidence>
<sequence>MSKTQLQPDNIKDWDLSGGGGFTLSALEFSQDIQEQLNEVKRILAASEAKQEDTPFVDTPFVDTPFVDTPFVDTPFVDTPFVDTPFVDTSSDRSGSERITEGDTSVTSKTDQVLREKELVSEDSDKMGERKVVASENLSYHYYNAFPQEAKQYPTLLISKMTASPTVRSDFYHPGCPELDFDTYQDKQPAKSKSKGASLMSNAFFYLIIIVLLIFVESRLILQDEASKPVNIGGFSPMTVLSNSMRSVYPRNSFLLTRQVDANTLDIGDDITFITESDRVVTHRITGIEENHLRTRERGFTTKGVDNQREDSDMVHASNVIGQVIFSSYPIGRAIHFIRNNLVVSVIVMLIAMLLLHEIMNFIVMAIKQKRFKSGNKRKRNRRAVTERKPLSHEAR</sequence>
<dbReference type="EMBL" id="CP109635">
    <property type="protein sequence ID" value="UYT10609.1"/>
    <property type="molecule type" value="Genomic_DNA"/>
</dbReference>
<dbReference type="Proteomes" id="UP001164042">
    <property type="component" value="Chromosome"/>
</dbReference>
<dbReference type="CDD" id="cd06462">
    <property type="entry name" value="Peptidase_S24_S26"/>
    <property type="match status" value="1"/>
</dbReference>
<keyword evidence="3" id="KW-0812">Transmembrane</keyword>
<feature type="compositionally biased region" description="Basic and acidic residues" evidence="2">
    <location>
        <begin position="90"/>
        <end position="101"/>
    </location>
</feature>
<feature type="transmembrane region" description="Helical" evidence="3">
    <location>
        <begin position="342"/>
        <end position="367"/>
    </location>
</feature>
<feature type="compositionally biased region" description="Polar residues" evidence="2">
    <location>
        <begin position="102"/>
        <end position="111"/>
    </location>
</feature>
<name>A0AA46TWI7_9LACT</name>
<evidence type="ECO:0000313" key="5">
    <source>
        <dbReference type="Proteomes" id="UP001164042"/>
    </source>
</evidence>
<evidence type="ECO:0000256" key="1">
    <source>
        <dbReference type="NCBIfam" id="TIGR02228"/>
    </source>
</evidence>
<evidence type="ECO:0000313" key="4">
    <source>
        <dbReference type="EMBL" id="UYT10609.1"/>
    </source>
</evidence>
<dbReference type="InterPro" id="IPR001733">
    <property type="entry name" value="Peptidase_S26B"/>
</dbReference>